<keyword evidence="3" id="KW-1185">Reference proteome</keyword>
<dbReference type="PANTHER" id="PTHR23355:SF37">
    <property type="entry name" value="EXORIBONUCLEASE 2"/>
    <property type="match status" value="1"/>
</dbReference>
<dbReference type="GO" id="GO:0006402">
    <property type="term" value="P:mRNA catabolic process"/>
    <property type="evidence" value="ECO:0007669"/>
    <property type="project" value="TreeGrafter"/>
</dbReference>
<evidence type="ECO:0000259" key="1">
    <source>
        <dbReference type="SMART" id="SM00955"/>
    </source>
</evidence>
<dbReference type="Proteomes" id="UP000239326">
    <property type="component" value="Chromosome"/>
</dbReference>
<dbReference type="GO" id="GO:0003723">
    <property type="term" value="F:RNA binding"/>
    <property type="evidence" value="ECO:0007669"/>
    <property type="project" value="InterPro"/>
</dbReference>
<evidence type="ECO:0000313" key="3">
    <source>
        <dbReference type="Proteomes" id="UP000239326"/>
    </source>
</evidence>
<protein>
    <submittedName>
        <fullName evidence="2">Ribonuclease II</fullName>
    </submittedName>
</protein>
<dbReference type="Pfam" id="PF00773">
    <property type="entry name" value="RNB"/>
    <property type="match status" value="1"/>
</dbReference>
<dbReference type="InterPro" id="IPR040596">
    <property type="entry name" value="RNase_II_C_S1"/>
</dbReference>
<feature type="domain" description="RNB" evidence="1">
    <location>
        <begin position="66"/>
        <end position="410"/>
    </location>
</feature>
<dbReference type="KEGG" id="simp:C6571_14360"/>
<organism evidence="2 3">
    <name type="scientific">Simplicispira suum</name>
    <dbReference type="NCBI Taxonomy" id="2109915"/>
    <lineage>
        <taxon>Bacteria</taxon>
        <taxon>Pseudomonadati</taxon>
        <taxon>Pseudomonadota</taxon>
        <taxon>Betaproteobacteria</taxon>
        <taxon>Burkholderiales</taxon>
        <taxon>Comamonadaceae</taxon>
        <taxon>Simplicispira</taxon>
    </lineage>
</organism>
<sequence length="516" mass="56203">MSEPSRTEAVQADATASHPGISRRSDLVQLAVAALTAHGLAPDFSAAALAELASIAGPAQDSGPDIKDMRALLWCSIDDNDSEDLDQLSVCERAAQGWRLLVAIADVDALVHKGSAIDLHAQVNTTSVYTAARVFPMLPEQLSTDLTSLNAHQDRLAIVTEMQVDADGQVGSSKTCRALVRNHAKLAYDSLAAWLDGTREMPAAARDVPGMDAQLRAQDAAAQALRTRRTAQGALQFETFEPRAEVEGEQVVAIRQREHNRARQLIEEFMVATNICTAQYLERHGGLAMRRVVRSPERWSRVVEVAKKYDETLPAEPDAKALEAFLERRRAADPLRFPDLSLTIVQLMGAGEYVIEDAQPGAPIDHSKTVAVEDYGHFGLAIRDYAHSTAPNRRYPDLISHRLVKAALAGQPSPYSVAELQALAEHCNRQESAARKVERSLRKSEAALFLQDKVGTEFDAIVTGKNNRGTWIRTLAPPVEGKLEGAGPQLDVGEKLRVRLLSTDVAQGFIDFAPVP</sequence>
<dbReference type="InterPro" id="IPR012340">
    <property type="entry name" value="NA-bd_OB-fold"/>
</dbReference>
<proteinExistence type="predicted"/>
<dbReference type="AlphaFoldDB" id="A0A2S0N2D5"/>
<gene>
    <name evidence="2" type="ORF">C6571_14360</name>
</gene>
<reference evidence="2 3" key="1">
    <citation type="submission" date="2018-03" db="EMBL/GenBank/DDBJ databases">
        <title>Genome sequencing of Simplicispira sp.</title>
        <authorList>
            <person name="Kim S.-J."/>
            <person name="Heo J."/>
            <person name="Kwon S.-W."/>
        </authorList>
    </citation>
    <scope>NUCLEOTIDE SEQUENCE [LARGE SCALE GENOMIC DNA]</scope>
    <source>
        <strain evidence="2 3">SC1-8</strain>
    </source>
</reference>
<dbReference type="PANTHER" id="PTHR23355">
    <property type="entry name" value="RIBONUCLEASE"/>
    <property type="match status" value="1"/>
</dbReference>
<name>A0A2S0N2D5_9BURK</name>
<evidence type="ECO:0000313" key="2">
    <source>
        <dbReference type="EMBL" id="AVO42318.1"/>
    </source>
</evidence>
<dbReference type="GO" id="GO:0004540">
    <property type="term" value="F:RNA nuclease activity"/>
    <property type="evidence" value="ECO:0007669"/>
    <property type="project" value="InterPro"/>
</dbReference>
<dbReference type="InterPro" id="IPR050180">
    <property type="entry name" value="RNR_Ribonuclease"/>
</dbReference>
<accession>A0A2S0N2D5</accession>
<dbReference type="Pfam" id="PF18614">
    <property type="entry name" value="RNase_II_C_S1"/>
    <property type="match status" value="1"/>
</dbReference>
<dbReference type="RefSeq" id="WP_106447295.1">
    <property type="nucleotide sequence ID" value="NZ_CP027669.1"/>
</dbReference>
<dbReference type="OrthoDB" id="9764149at2"/>
<dbReference type="SMART" id="SM00955">
    <property type="entry name" value="RNB"/>
    <property type="match status" value="1"/>
</dbReference>
<dbReference type="GO" id="GO:0005829">
    <property type="term" value="C:cytosol"/>
    <property type="evidence" value="ECO:0007669"/>
    <property type="project" value="TreeGrafter"/>
</dbReference>
<dbReference type="EMBL" id="CP027669">
    <property type="protein sequence ID" value="AVO42318.1"/>
    <property type="molecule type" value="Genomic_DNA"/>
</dbReference>
<dbReference type="SUPFAM" id="SSF50249">
    <property type="entry name" value="Nucleic acid-binding proteins"/>
    <property type="match status" value="1"/>
</dbReference>
<dbReference type="InterPro" id="IPR001900">
    <property type="entry name" value="RNase_II/R"/>
</dbReference>